<organism evidence="1 2">
    <name type="scientific">Panicum miliaceum</name>
    <name type="common">Proso millet</name>
    <name type="synonym">Broomcorn millet</name>
    <dbReference type="NCBI Taxonomy" id="4540"/>
    <lineage>
        <taxon>Eukaryota</taxon>
        <taxon>Viridiplantae</taxon>
        <taxon>Streptophyta</taxon>
        <taxon>Embryophyta</taxon>
        <taxon>Tracheophyta</taxon>
        <taxon>Spermatophyta</taxon>
        <taxon>Magnoliopsida</taxon>
        <taxon>Liliopsida</taxon>
        <taxon>Poales</taxon>
        <taxon>Poaceae</taxon>
        <taxon>PACMAD clade</taxon>
        <taxon>Panicoideae</taxon>
        <taxon>Panicodae</taxon>
        <taxon>Paniceae</taxon>
        <taxon>Panicinae</taxon>
        <taxon>Panicum</taxon>
        <taxon>Panicum sect. Panicum</taxon>
    </lineage>
</organism>
<comment type="caution">
    <text evidence="1">The sequence shown here is derived from an EMBL/GenBank/DDBJ whole genome shotgun (WGS) entry which is preliminary data.</text>
</comment>
<evidence type="ECO:0000313" key="1">
    <source>
        <dbReference type="EMBL" id="RLN00288.1"/>
    </source>
</evidence>
<accession>A0A3L6RCY0</accession>
<protein>
    <submittedName>
        <fullName evidence="1">Uncharacterized protein</fullName>
    </submittedName>
</protein>
<dbReference type="AlphaFoldDB" id="A0A3L6RCY0"/>
<name>A0A3L6RCY0_PANMI</name>
<reference evidence="2" key="1">
    <citation type="journal article" date="2019" name="Nat. Commun.">
        <title>The genome of broomcorn millet.</title>
        <authorList>
            <person name="Zou C."/>
            <person name="Miki D."/>
            <person name="Li D."/>
            <person name="Tang Q."/>
            <person name="Xiao L."/>
            <person name="Rajput S."/>
            <person name="Deng P."/>
            <person name="Jia W."/>
            <person name="Huang R."/>
            <person name="Zhang M."/>
            <person name="Sun Y."/>
            <person name="Hu J."/>
            <person name="Fu X."/>
            <person name="Schnable P.S."/>
            <person name="Li F."/>
            <person name="Zhang H."/>
            <person name="Feng B."/>
            <person name="Zhu X."/>
            <person name="Liu R."/>
            <person name="Schnable J.C."/>
            <person name="Zhu J.-K."/>
            <person name="Zhang H."/>
        </authorList>
    </citation>
    <scope>NUCLEOTIDE SEQUENCE [LARGE SCALE GENOMIC DNA]</scope>
</reference>
<evidence type="ECO:0000313" key="2">
    <source>
        <dbReference type="Proteomes" id="UP000275267"/>
    </source>
</evidence>
<dbReference type="EMBL" id="PQIB02000009">
    <property type="protein sequence ID" value="RLN00288.1"/>
    <property type="molecule type" value="Genomic_DNA"/>
</dbReference>
<gene>
    <name evidence="1" type="ORF">C2845_PM06G22560</name>
</gene>
<keyword evidence="2" id="KW-1185">Reference proteome</keyword>
<dbReference type="Proteomes" id="UP000275267">
    <property type="component" value="Unassembled WGS sequence"/>
</dbReference>
<proteinExistence type="predicted"/>
<sequence>MSQGGDVEMGVNDHDPLASWDQHVTLSAQSTNETSIELETYLSKLILSAAWIRFMILSQFWKGRPVLPIRLSRPESRSRLDQRRTRERRARFKIRSRPAHSHLEWQSLRS</sequence>